<evidence type="ECO:0000256" key="4">
    <source>
        <dbReference type="ARBA" id="ARBA00023143"/>
    </source>
</evidence>
<keyword evidence="9" id="KW-1185">Reference proteome</keyword>
<protein>
    <recommendedName>
        <fullName evidence="5">Flagellar hook-associated protein 2</fullName>
        <shortName evidence="5">HAP2</shortName>
    </recommendedName>
    <alternativeName>
        <fullName evidence="5">Flagellar cap protein</fullName>
    </alternativeName>
</protein>
<evidence type="ECO:0000313" key="9">
    <source>
        <dbReference type="Proteomes" id="UP000247602"/>
    </source>
</evidence>
<keyword evidence="4 5" id="KW-0975">Bacterial flagellum</keyword>
<dbReference type="PANTHER" id="PTHR30288:SF0">
    <property type="entry name" value="FLAGELLAR HOOK-ASSOCIATED PROTEIN 2"/>
    <property type="match status" value="1"/>
</dbReference>
<dbReference type="InterPro" id="IPR040026">
    <property type="entry name" value="FliD"/>
</dbReference>
<keyword evidence="3" id="KW-0175">Coiled coil</keyword>
<feature type="domain" description="Flagellar hook-associated protein 2 N-terminal" evidence="6">
    <location>
        <begin position="12"/>
        <end position="107"/>
    </location>
</feature>
<dbReference type="GO" id="GO:0007155">
    <property type="term" value="P:cell adhesion"/>
    <property type="evidence" value="ECO:0007669"/>
    <property type="project" value="InterPro"/>
</dbReference>
<evidence type="ECO:0000313" key="8">
    <source>
        <dbReference type="EMBL" id="PZA21659.1"/>
    </source>
</evidence>
<comment type="subunit">
    <text evidence="2 5">Homopentamer.</text>
</comment>
<dbReference type="PANTHER" id="PTHR30288">
    <property type="entry name" value="FLAGELLAR CAP/ASSEMBLY PROTEIN FLID"/>
    <property type="match status" value="1"/>
</dbReference>
<comment type="caution">
    <text evidence="8">The sequence shown here is derived from an EMBL/GenBank/DDBJ whole genome shotgun (WGS) entry which is preliminary data.</text>
</comment>
<reference evidence="8 9" key="1">
    <citation type="submission" date="2018-06" db="EMBL/GenBank/DDBJ databases">
        <title>Draft genome sequence of Modestobacter versicolor CP153-2.</title>
        <authorList>
            <person name="Gundlapally S.R."/>
        </authorList>
    </citation>
    <scope>NUCLEOTIDE SEQUENCE [LARGE SCALE GENOMIC DNA]</scope>
    <source>
        <strain evidence="8 9">CP153-2</strain>
    </source>
</reference>
<dbReference type="Pfam" id="PF02465">
    <property type="entry name" value="FliD_N"/>
    <property type="match status" value="1"/>
</dbReference>
<dbReference type="GO" id="GO:0009424">
    <property type="term" value="C:bacterial-type flagellum hook"/>
    <property type="evidence" value="ECO:0007669"/>
    <property type="project" value="UniProtKB-UniRule"/>
</dbReference>
<evidence type="ECO:0000259" key="6">
    <source>
        <dbReference type="Pfam" id="PF02465"/>
    </source>
</evidence>
<name>A0A323VA83_9ACTN</name>
<dbReference type="InterPro" id="IPR010809">
    <property type="entry name" value="FliD_C"/>
</dbReference>
<comment type="subcellular location">
    <subcellularLocation>
        <location evidence="5">Secreted</location>
    </subcellularLocation>
    <subcellularLocation>
        <location evidence="5">Bacterial flagellum</location>
    </subcellularLocation>
</comment>
<dbReference type="Pfam" id="PF07195">
    <property type="entry name" value="FliD_C"/>
    <property type="match status" value="1"/>
</dbReference>
<evidence type="ECO:0000256" key="5">
    <source>
        <dbReference type="RuleBase" id="RU362066"/>
    </source>
</evidence>
<accession>A0A323VA83</accession>
<evidence type="ECO:0000256" key="3">
    <source>
        <dbReference type="ARBA" id="ARBA00023054"/>
    </source>
</evidence>
<comment type="function">
    <text evidence="5">Required for morphogenesis and for the elongation of the flagellar filament by facilitating polymerization of the flagellin monomers at the tip of growing filament. Forms a capping structure, which prevents flagellin subunits (transported through the central channel of the flagellum) from leaking out without polymerization at the distal end.</text>
</comment>
<dbReference type="GO" id="GO:0009421">
    <property type="term" value="C:bacterial-type flagellum filament cap"/>
    <property type="evidence" value="ECO:0007669"/>
    <property type="project" value="InterPro"/>
</dbReference>
<keyword evidence="5" id="KW-0964">Secreted</keyword>
<organism evidence="8 9">
    <name type="scientific">Modestobacter versicolor</name>
    <dbReference type="NCBI Taxonomy" id="429133"/>
    <lineage>
        <taxon>Bacteria</taxon>
        <taxon>Bacillati</taxon>
        <taxon>Actinomycetota</taxon>
        <taxon>Actinomycetes</taxon>
        <taxon>Geodermatophilales</taxon>
        <taxon>Geodermatophilaceae</taxon>
        <taxon>Modestobacter</taxon>
    </lineage>
</organism>
<dbReference type="InterPro" id="IPR003481">
    <property type="entry name" value="FliD_N"/>
</dbReference>
<dbReference type="GO" id="GO:0071973">
    <property type="term" value="P:bacterial-type flagellum-dependent cell motility"/>
    <property type="evidence" value="ECO:0007669"/>
    <property type="project" value="TreeGrafter"/>
</dbReference>
<dbReference type="EMBL" id="QKNV01000074">
    <property type="protein sequence ID" value="PZA21659.1"/>
    <property type="molecule type" value="Genomic_DNA"/>
</dbReference>
<evidence type="ECO:0000259" key="7">
    <source>
        <dbReference type="Pfam" id="PF07195"/>
    </source>
</evidence>
<gene>
    <name evidence="8" type="ORF">DMO24_09130</name>
</gene>
<dbReference type="OrthoDB" id="5241527at2"/>
<proteinExistence type="inferred from homology"/>
<dbReference type="AlphaFoldDB" id="A0A323VA83"/>
<dbReference type="GO" id="GO:0005576">
    <property type="term" value="C:extracellular region"/>
    <property type="evidence" value="ECO:0007669"/>
    <property type="project" value="UniProtKB-SubCell"/>
</dbReference>
<evidence type="ECO:0000256" key="1">
    <source>
        <dbReference type="ARBA" id="ARBA00009764"/>
    </source>
</evidence>
<dbReference type="Proteomes" id="UP000247602">
    <property type="component" value="Unassembled WGS sequence"/>
</dbReference>
<feature type="domain" description="Flagellar hook-associated protein 2 C-terminal" evidence="7">
    <location>
        <begin position="206"/>
        <end position="441"/>
    </location>
</feature>
<sequence length="461" mass="47056">MAGMSVSTGLISGIDYSTMITQLMQVEANPQSLLKNQLTATKSDATAYRAVNTRFETLRSAAAALTADTAWTAVKASSSNASVAASAGATAVGGSVTFTVKQLATAHSEISDQAWTGTDQAFGAGTFTFTPKGGTATAIAIPTTNAGGATLADAVAAINASDKGLTAAAVRVKDGEYRLQVTAKATGEKASFVVGDDTAWKTAVTGQDAKLTLGELALEVSSDTNTFTGLMADTSITVSKTGETATVGVTKDPSSVTTKVKALVDAANNMLQAVTDYTDPENDAALLKGDSTLRSLANKVLDVFSGGVGGVSASSLGVKLTRDGKLEFDSAAFTAKMASDPAAVKDLLTRKTIVSPGADLISGNADDVTSPLGFAAKLEALAKGASDTTTGSLVLLAKSQDALATDLQTRIDNWDTRLALRKSSLTAQFTAMEKALGTMQNQASWLSSQIAGLPSWSKSSK</sequence>
<evidence type="ECO:0000256" key="2">
    <source>
        <dbReference type="ARBA" id="ARBA00011255"/>
    </source>
</evidence>
<comment type="similarity">
    <text evidence="1 5">Belongs to the FliD family.</text>
</comment>